<dbReference type="PROSITE" id="PS50005">
    <property type="entry name" value="TPR"/>
    <property type="match status" value="1"/>
</dbReference>
<dbReference type="Gene3D" id="1.25.40.10">
    <property type="entry name" value="Tetratricopeptide repeat domain"/>
    <property type="match status" value="2"/>
</dbReference>
<organism evidence="2 3">
    <name type="scientific">Tachuris rubrigastra</name>
    <dbReference type="NCBI Taxonomy" id="495162"/>
    <lineage>
        <taxon>Eukaryota</taxon>
        <taxon>Metazoa</taxon>
        <taxon>Chordata</taxon>
        <taxon>Craniata</taxon>
        <taxon>Vertebrata</taxon>
        <taxon>Euteleostomi</taxon>
        <taxon>Archelosauria</taxon>
        <taxon>Archosauria</taxon>
        <taxon>Dinosauria</taxon>
        <taxon>Saurischia</taxon>
        <taxon>Theropoda</taxon>
        <taxon>Coelurosauria</taxon>
        <taxon>Aves</taxon>
        <taxon>Neognathae</taxon>
        <taxon>Neoaves</taxon>
        <taxon>Telluraves</taxon>
        <taxon>Australaves</taxon>
        <taxon>Passeriformes</taxon>
        <taxon>Tyrannidae</taxon>
        <taxon>Tachuris</taxon>
    </lineage>
</organism>
<dbReference type="InterPro" id="IPR019734">
    <property type="entry name" value="TPR_rpt"/>
</dbReference>
<dbReference type="EMBL" id="VZRD01000203">
    <property type="protein sequence ID" value="NWR34634.1"/>
    <property type="molecule type" value="Genomic_DNA"/>
</dbReference>
<gene>
    <name evidence="2" type="primary">Fancg</name>
    <name evidence="2" type="ORF">TACRUB_R01080</name>
</gene>
<dbReference type="InterPro" id="IPR039684">
    <property type="entry name" value="FANCG"/>
</dbReference>
<name>A0A7K4WIS2_9TYRA</name>
<evidence type="ECO:0000313" key="2">
    <source>
        <dbReference type="EMBL" id="NWR34634.1"/>
    </source>
</evidence>
<evidence type="ECO:0000313" key="3">
    <source>
        <dbReference type="Proteomes" id="UP000540952"/>
    </source>
</evidence>
<reference evidence="2 3" key="1">
    <citation type="submission" date="2019-09" db="EMBL/GenBank/DDBJ databases">
        <title>Bird 10,000 Genomes (B10K) Project - Family phase.</title>
        <authorList>
            <person name="Zhang G."/>
        </authorList>
    </citation>
    <scope>NUCLEOTIDE SEQUENCE [LARGE SCALE GENOMIC DNA]</scope>
    <source>
        <strain evidence="2">B10K-CU-031-13</strain>
        <tissue evidence="2">Muscle</tissue>
    </source>
</reference>
<comment type="caution">
    <text evidence="2">The sequence shown here is derived from an EMBL/GenBank/DDBJ whole genome shotgun (WGS) entry which is preliminary data.</text>
</comment>
<dbReference type="PANTHER" id="PTHR15254">
    <property type="entry name" value="FANCONI ANEMIA GROUP G PROTEIN FAMILY MEMBER"/>
    <property type="match status" value="1"/>
</dbReference>
<dbReference type="PANTHER" id="PTHR15254:SF2">
    <property type="entry name" value="FANCONI ANEMIA GROUP G PROTEIN"/>
    <property type="match status" value="1"/>
</dbReference>
<keyword evidence="3" id="KW-1185">Reference proteome</keyword>
<dbReference type="AlphaFoldDB" id="A0A7K4WIS2"/>
<keyword evidence="1" id="KW-0802">TPR repeat</keyword>
<dbReference type="SUPFAM" id="SSF48452">
    <property type="entry name" value="TPR-like"/>
    <property type="match status" value="2"/>
</dbReference>
<dbReference type="SMART" id="SM00028">
    <property type="entry name" value="TPR"/>
    <property type="match status" value="4"/>
</dbReference>
<feature type="repeat" description="TPR" evidence="1">
    <location>
        <begin position="475"/>
        <end position="508"/>
    </location>
</feature>
<protein>
    <submittedName>
        <fullName evidence="2">FANCG protein</fullName>
    </submittedName>
</protein>
<sequence length="586" mass="64030">GLPAALPTLPLELTVLYNYLLFTVGASDSAIEGEADGIRQGLLRVLEACGACGQDLSMEELWQKVLQEVTVEELQAPLHRLGALQAACWLAAGRLGSIAGLFQLLSTAEDTGRGHCSEGQNELLSLLKAWRVPAEEASLPLVQSAGDLKEILCTAAAFLQGLQELEAGNFPTALSLLQEAAGGFCSKKVLAQIYTCLGCCAQRMGKPQTALQHLKRALQADFQCLPALSHAAAVYHELGEMDTELQALALLYEALEKNPPAAASSSPYFLIRTELLVRTPTLTSLLRHHHPSEVKYLLAQRCLQDGRVTDAVEYYLDFLALLQEGLQQQVPLDGSSTLPRIPEVFLEAASALEQAERHQDAITVCEEVIRRTTDLIPRMLRMEERLEQPECLSPGAGLAGGVLSQQEESLRCLAWRTAGYLHQGWAWAKLGESKEAITQFSRCLSDLLRVQLHGLAIEPTENLPPEVEVLQKIRLLSLIGRGTQFLELGRHKEALLDFQHGLQVSPGDPAAASYLVQALWKLDRKQEAAAQWQKLSQSSPGEQEGKGSPLPLYLVLCLEQAMFPHSETLASTIQDYLRTAAQDTSS</sequence>
<dbReference type="Proteomes" id="UP000540952">
    <property type="component" value="Unassembled WGS sequence"/>
</dbReference>
<dbReference type="GO" id="GO:0043240">
    <property type="term" value="C:Fanconi anaemia nuclear complex"/>
    <property type="evidence" value="ECO:0007669"/>
    <property type="project" value="InterPro"/>
</dbReference>
<dbReference type="GO" id="GO:0036297">
    <property type="term" value="P:interstrand cross-link repair"/>
    <property type="evidence" value="ECO:0007669"/>
    <property type="project" value="InterPro"/>
</dbReference>
<dbReference type="Pfam" id="PF13432">
    <property type="entry name" value="TPR_16"/>
    <property type="match status" value="1"/>
</dbReference>
<accession>A0A7K4WIS2</accession>
<evidence type="ECO:0000256" key="1">
    <source>
        <dbReference type="PROSITE-ProRule" id="PRU00339"/>
    </source>
</evidence>
<feature type="non-terminal residue" evidence="2">
    <location>
        <position position="586"/>
    </location>
</feature>
<proteinExistence type="predicted"/>
<dbReference type="InterPro" id="IPR011990">
    <property type="entry name" value="TPR-like_helical_dom_sf"/>
</dbReference>
<feature type="non-terminal residue" evidence="2">
    <location>
        <position position="1"/>
    </location>
</feature>